<feature type="non-terminal residue" evidence="3">
    <location>
        <position position="138"/>
    </location>
</feature>
<accession>A0A7R8WWC2</accession>
<dbReference type="InterPro" id="IPR002347">
    <property type="entry name" value="SDR_fam"/>
</dbReference>
<dbReference type="SUPFAM" id="SSF51735">
    <property type="entry name" value="NAD(P)-binding Rossmann-fold domains"/>
    <property type="match status" value="1"/>
</dbReference>
<organism evidence="3">
    <name type="scientific">Cyprideis torosa</name>
    <dbReference type="NCBI Taxonomy" id="163714"/>
    <lineage>
        <taxon>Eukaryota</taxon>
        <taxon>Metazoa</taxon>
        <taxon>Ecdysozoa</taxon>
        <taxon>Arthropoda</taxon>
        <taxon>Crustacea</taxon>
        <taxon>Oligostraca</taxon>
        <taxon>Ostracoda</taxon>
        <taxon>Podocopa</taxon>
        <taxon>Podocopida</taxon>
        <taxon>Cytherocopina</taxon>
        <taxon>Cytheroidea</taxon>
        <taxon>Cytherideidae</taxon>
        <taxon>Cyprideis</taxon>
    </lineage>
</organism>
<dbReference type="Gene3D" id="3.40.50.720">
    <property type="entry name" value="NAD(P)-binding Rossmann-like Domain"/>
    <property type="match status" value="1"/>
</dbReference>
<dbReference type="Pfam" id="PF00106">
    <property type="entry name" value="adh_short"/>
    <property type="match status" value="1"/>
</dbReference>
<dbReference type="GO" id="GO:0016491">
    <property type="term" value="F:oxidoreductase activity"/>
    <property type="evidence" value="ECO:0007669"/>
    <property type="project" value="UniProtKB-KW"/>
</dbReference>
<proteinExistence type="inferred from homology"/>
<protein>
    <submittedName>
        <fullName evidence="3">Uncharacterized protein</fullName>
    </submittedName>
</protein>
<evidence type="ECO:0000313" key="3">
    <source>
        <dbReference type="EMBL" id="CAD7239130.1"/>
    </source>
</evidence>
<reference evidence="3" key="1">
    <citation type="submission" date="2020-11" db="EMBL/GenBank/DDBJ databases">
        <authorList>
            <person name="Tran Van P."/>
        </authorList>
    </citation>
    <scope>NUCLEOTIDE SEQUENCE</scope>
</reference>
<dbReference type="PANTHER" id="PTHR43976:SF16">
    <property type="entry name" value="SHORT-CHAIN DEHYDROGENASE_REDUCTASE FAMILY PROTEIN"/>
    <property type="match status" value="1"/>
</dbReference>
<dbReference type="EMBL" id="OB716602">
    <property type="protein sequence ID" value="CAD7239130.1"/>
    <property type="molecule type" value="Genomic_DNA"/>
</dbReference>
<dbReference type="InterPro" id="IPR036291">
    <property type="entry name" value="NAD(P)-bd_dom_sf"/>
</dbReference>
<evidence type="ECO:0000256" key="1">
    <source>
        <dbReference type="ARBA" id="ARBA00006484"/>
    </source>
</evidence>
<gene>
    <name evidence="3" type="ORF">CTOB1V02_LOCUS16945</name>
</gene>
<dbReference type="PANTHER" id="PTHR43976">
    <property type="entry name" value="SHORT CHAIN DEHYDROGENASE"/>
    <property type="match status" value="1"/>
</dbReference>
<dbReference type="PRINTS" id="PR00081">
    <property type="entry name" value="GDHRDH"/>
</dbReference>
<name>A0A7R8WWC2_9CRUS</name>
<keyword evidence="2" id="KW-0560">Oxidoreductase</keyword>
<dbReference type="OrthoDB" id="294295at2759"/>
<dbReference type="InterPro" id="IPR051911">
    <property type="entry name" value="SDR_oxidoreductase"/>
</dbReference>
<evidence type="ECO:0000256" key="2">
    <source>
        <dbReference type="ARBA" id="ARBA00023002"/>
    </source>
</evidence>
<dbReference type="AlphaFoldDB" id="A0A7R8WWC2"/>
<comment type="similarity">
    <text evidence="1">Belongs to the short-chain dehydrogenases/reductases (SDR) family.</text>
</comment>
<sequence>MSSQAKNILITGCSSGIGHTVALGLEARGYRVFATCRKQEDVDKLSALGLNALRLDLNDTASIGAAVTQVLQATDNKLYALFNNGAYGQPGALEDLTTETLREQFETNFFGWHELTRQVLPVMRANGVGRIIQNSSLL</sequence>